<keyword evidence="1" id="KW-0812">Transmembrane</keyword>
<accession>A0A550J8Z1</accession>
<feature type="domain" description="DUF6680" evidence="2">
    <location>
        <begin position="1"/>
        <end position="117"/>
    </location>
</feature>
<protein>
    <recommendedName>
        <fullName evidence="2">DUF6680 domain-containing protein</fullName>
    </recommendedName>
</protein>
<keyword evidence="1" id="KW-0472">Membrane</keyword>
<reference evidence="3 4" key="1">
    <citation type="submission" date="2019-07" db="EMBL/GenBank/DDBJ databases">
        <title>Insights of Desulfuromonas acetexigens electromicrobiology.</title>
        <authorList>
            <person name="Katuri K."/>
            <person name="Sapireddy V."/>
            <person name="Shaw D.R."/>
            <person name="Saikaly P."/>
        </authorList>
    </citation>
    <scope>NUCLEOTIDE SEQUENCE [LARGE SCALE GENOMIC DNA]</scope>
    <source>
        <strain evidence="3 4">2873</strain>
    </source>
</reference>
<keyword evidence="4" id="KW-1185">Reference proteome</keyword>
<organism evidence="3 4">
    <name type="scientific">Trichloromonas acetexigens</name>
    <dbReference type="NCBI Taxonomy" id="38815"/>
    <lineage>
        <taxon>Bacteria</taxon>
        <taxon>Pseudomonadati</taxon>
        <taxon>Thermodesulfobacteriota</taxon>
        <taxon>Desulfuromonadia</taxon>
        <taxon>Desulfuromonadales</taxon>
        <taxon>Trichloromonadaceae</taxon>
        <taxon>Trichloromonas</taxon>
    </lineage>
</organism>
<feature type="transmembrane region" description="Helical" evidence="1">
    <location>
        <begin position="6"/>
        <end position="28"/>
    </location>
</feature>
<evidence type="ECO:0000313" key="4">
    <source>
        <dbReference type="Proteomes" id="UP000317155"/>
    </source>
</evidence>
<evidence type="ECO:0000259" key="2">
    <source>
        <dbReference type="Pfam" id="PF20385"/>
    </source>
</evidence>
<dbReference type="Pfam" id="PF20385">
    <property type="entry name" value="DUF6680"/>
    <property type="match status" value="1"/>
</dbReference>
<dbReference type="AlphaFoldDB" id="A0A550J8Z1"/>
<sequence length="130" mass="14734">MTNEQILLTIVSSLLSGIIGVFISSLFYSRLEKRKMKIETARKMFGARHNIAGTDFKSAMNEIMIVFSDSQKVINAMENMFSVVETPPSARSEKAADEALIKLMKEMCTDIGVNYKNLPESYYLKFFTMP</sequence>
<evidence type="ECO:0000313" key="3">
    <source>
        <dbReference type="EMBL" id="TRO79709.1"/>
    </source>
</evidence>
<dbReference type="OrthoDB" id="7107870at2"/>
<dbReference type="RefSeq" id="WP_140396695.1">
    <property type="nucleotide sequence ID" value="NZ_FOJJ01000041.1"/>
</dbReference>
<gene>
    <name evidence="3" type="ORF">FL622_12420</name>
</gene>
<evidence type="ECO:0000256" key="1">
    <source>
        <dbReference type="SAM" id="Phobius"/>
    </source>
</evidence>
<name>A0A550J8Z1_9BACT</name>
<dbReference type="EMBL" id="VJVV01000009">
    <property type="protein sequence ID" value="TRO79709.1"/>
    <property type="molecule type" value="Genomic_DNA"/>
</dbReference>
<dbReference type="InterPro" id="IPR046502">
    <property type="entry name" value="DUF6680"/>
</dbReference>
<comment type="caution">
    <text evidence="3">The sequence shown here is derived from an EMBL/GenBank/DDBJ whole genome shotgun (WGS) entry which is preliminary data.</text>
</comment>
<proteinExistence type="predicted"/>
<dbReference type="Proteomes" id="UP000317155">
    <property type="component" value="Unassembled WGS sequence"/>
</dbReference>
<keyword evidence="1" id="KW-1133">Transmembrane helix</keyword>